<keyword evidence="10" id="KW-0133">Cell shape</keyword>
<evidence type="ECO:0000256" key="2">
    <source>
        <dbReference type="ARBA" id="ARBA00007090"/>
    </source>
</evidence>
<dbReference type="NCBIfam" id="TIGR02074">
    <property type="entry name" value="PBP_1a_fam"/>
    <property type="match status" value="1"/>
</dbReference>
<evidence type="ECO:0000256" key="1">
    <source>
        <dbReference type="ARBA" id="ARBA00004236"/>
    </source>
</evidence>
<keyword evidence="17" id="KW-1133">Transmembrane helix</keyword>
<evidence type="ECO:0000256" key="8">
    <source>
        <dbReference type="ARBA" id="ARBA00022679"/>
    </source>
</evidence>
<protein>
    <submittedName>
        <fullName evidence="20">Uncharacterized protein</fullName>
    </submittedName>
</protein>
<feature type="transmembrane region" description="Helical" evidence="17">
    <location>
        <begin position="97"/>
        <end position="118"/>
    </location>
</feature>
<dbReference type="GO" id="GO:0009002">
    <property type="term" value="F:serine-type D-Ala-D-Ala carboxypeptidase activity"/>
    <property type="evidence" value="ECO:0007669"/>
    <property type="project" value="UniProtKB-EC"/>
</dbReference>
<dbReference type="InterPro" id="IPR012338">
    <property type="entry name" value="Beta-lactam/transpept-like"/>
</dbReference>
<evidence type="ECO:0000256" key="14">
    <source>
        <dbReference type="ARBA" id="ARBA00023316"/>
    </source>
</evidence>
<keyword evidence="9" id="KW-0378">Hydrolase</keyword>
<comment type="subcellular location">
    <subcellularLocation>
        <location evidence="1">Cell membrane</location>
    </subcellularLocation>
</comment>
<keyword evidence="12 17" id="KW-0472">Membrane</keyword>
<evidence type="ECO:0000256" key="9">
    <source>
        <dbReference type="ARBA" id="ARBA00022801"/>
    </source>
</evidence>
<evidence type="ECO:0000256" key="15">
    <source>
        <dbReference type="ARBA" id="ARBA00034000"/>
    </source>
</evidence>
<dbReference type="GO" id="GO:0008360">
    <property type="term" value="P:regulation of cell shape"/>
    <property type="evidence" value="ECO:0007669"/>
    <property type="project" value="UniProtKB-KW"/>
</dbReference>
<dbReference type="InterPro" id="IPR001460">
    <property type="entry name" value="PCN-bd_Tpept"/>
</dbReference>
<comment type="catalytic activity">
    <reaction evidence="15">
        <text>Preferential cleavage: (Ac)2-L-Lys-D-Ala-|-D-Ala. Also transpeptidation of peptidyl-alanyl moieties that are N-acyl substituents of D-alanine.</text>
        <dbReference type="EC" id="3.4.16.4"/>
    </reaction>
</comment>
<reference evidence="20 21" key="1">
    <citation type="journal article" date="2016" name="Nat. Commun.">
        <title>Thousands of microbial genomes shed light on interconnected biogeochemical processes in an aquifer system.</title>
        <authorList>
            <person name="Anantharaman K."/>
            <person name="Brown C.T."/>
            <person name="Hug L.A."/>
            <person name="Sharon I."/>
            <person name="Castelle C.J."/>
            <person name="Probst A.J."/>
            <person name="Thomas B.C."/>
            <person name="Singh A."/>
            <person name="Wilkins M.J."/>
            <person name="Karaoz U."/>
            <person name="Brodie E.L."/>
            <person name="Williams K.H."/>
            <person name="Hubbard S.S."/>
            <person name="Banfield J.F."/>
        </authorList>
    </citation>
    <scope>NUCLEOTIDE SEQUENCE [LARGE SCALE GENOMIC DNA]</scope>
</reference>
<evidence type="ECO:0000256" key="17">
    <source>
        <dbReference type="SAM" id="Phobius"/>
    </source>
</evidence>
<dbReference type="GO" id="GO:0008658">
    <property type="term" value="F:penicillin binding"/>
    <property type="evidence" value="ECO:0007669"/>
    <property type="project" value="InterPro"/>
</dbReference>
<keyword evidence="14" id="KW-0961">Cell wall biogenesis/degradation</keyword>
<dbReference type="InterPro" id="IPR036950">
    <property type="entry name" value="PBP_transglycosylase"/>
</dbReference>
<keyword evidence="11" id="KW-0573">Peptidoglycan synthesis</keyword>
<comment type="caution">
    <text evidence="20">The sequence shown here is derived from an EMBL/GenBank/DDBJ whole genome shotgun (WGS) entry which is preliminary data.</text>
</comment>
<evidence type="ECO:0000256" key="5">
    <source>
        <dbReference type="ARBA" id="ARBA00022645"/>
    </source>
</evidence>
<proteinExistence type="inferred from homology"/>
<evidence type="ECO:0000259" key="18">
    <source>
        <dbReference type="Pfam" id="PF00905"/>
    </source>
</evidence>
<dbReference type="GO" id="GO:0009252">
    <property type="term" value="P:peptidoglycan biosynthetic process"/>
    <property type="evidence" value="ECO:0007669"/>
    <property type="project" value="UniProtKB-KW"/>
</dbReference>
<keyword evidence="8" id="KW-0808">Transferase</keyword>
<comment type="catalytic activity">
    <reaction evidence="16">
        <text>[GlcNAc-(1-&gt;4)-Mur2Ac(oyl-L-Ala-gamma-D-Glu-L-Lys-D-Ala-D-Ala)](n)-di-trans,octa-cis-undecaprenyl diphosphate + beta-D-GlcNAc-(1-&gt;4)-Mur2Ac(oyl-L-Ala-gamma-D-Glu-L-Lys-D-Ala-D-Ala)-di-trans,octa-cis-undecaprenyl diphosphate = [GlcNAc-(1-&gt;4)-Mur2Ac(oyl-L-Ala-gamma-D-Glu-L-Lys-D-Ala-D-Ala)](n+1)-di-trans,octa-cis-undecaprenyl diphosphate + di-trans,octa-cis-undecaprenyl diphosphate + H(+)</text>
        <dbReference type="Rhea" id="RHEA:23708"/>
        <dbReference type="Rhea" id="RHEA-COMP:9602"/>
        <dbReference type="Rhea" id="RHEA-COMP:9603"/>
        <dbReference type="ChEBI" id="CHEBI:15378"/>
        <dbReference type="ChEBI" id="CHEBI:58405"/>
        <dbReference type="ChEBI" id="CHEBI:60033"/>
        <dbReference type="ChEBI" id="CHEBI:78435"/>
        <dbReference type="EC" id="2.4.99.28"/>
    </reaction>
</comment>
<evidence type="ECO:0000256" key="11">
    <source>
        <dbReference type="ARBA" id="ARBA00022984"/>
    </source>
</evidence>
<dbReference type="GO" id="GO:0030288">
    <property type="term" value="C:outer membrane-bounded periplasmic space"/>
    <property type="evidence" value="ECO:0007669"/>
    <property type="project" value="TreeGrafter"/>
</dbReference>
<feature type="domain" description="Penicillin-binding protein transpeptidase" evidence="18">
    <location>
        <begin position="406"/>
        <end position="669"/>
    </location>
</feature>
<sequence>MNKGRFTLFSSFLSVLLLNIYKILLFLINFFIFVGDTTINFLLFVFKLLLGAFNLIRNKLKKFRVPKFKQRKTKKLKLPKLKIKAKIFPKISNRIRYLVLGSVLTLLVIFFQQSYLFVKSLPSPASIGRVNYPLSTHIFDRNGRLLYEVYREQNRTPIRIKELPVYIKEAAISIEDKDFYKHNGVSFVNGILRAVKDSYVWGKIQGGSTITQQLIKSSLLTSERTVKRKIKEIILALWAERIYTKDQILEMYLNQVPYGGSSYGIEEAAKTYFGKNAKDLTLSEAALLAGLPIAPTYYSPYVNPDLAISRRDEVLELMLENGYINVEENKKAKAEKMSFIPFESKINAPHFVFYTRSELESIFGIQKVEEGGFKVTTSLDLDIQKQAERILQEEIDKIRHLNVSNGAILVTRPSTGEILAMVGSVDYNALPDGAFNVTIAFRQPGSSIKPLMYSLALDGGLTAATIINDAPVTFDLGGGYNYKPVNYDNRFHGRVTMRLALANSYNIPAVKTLNEVGVDNFIRHAKNMGIRNWNDPSQYGLSLTLGGGEVMLVDIATAYGVLANQGYKIDSTSLVQVEDAYGNFIYEPSRVKRKVLNGGIAFIISDILSDNFARQLAFGSRSLLEIPGYKVAVKTGTTDDKKDNLAIGYTPEFVVAVWVGNNDNKPMNRYLASGVTGATPIWNRMMSYLLNNYSSGNKWYSKPENVVEKKCYFGRVEYFLAGTENKASCKEIILKTSPTPEKDD</sequence>
<evidence type="ECO:0000256" key="16">
    <source>
        <dbReference type="ARBA" id="ARBA00049902"/>
    </source>
</evidence>
<dbReference type="InterPro" id="IPR050396">
    <property type="entry name" value="Glycosyltr_51/Transpeptidase"/>
</dbReference>
<dbReference type="GO" id="GO:0005886">
    <property type="term" value="C:plasma membrane"/>
    <property type="evidence" value="ECO:0007669"/>
    <property type="project" value="UniProtKB-SubCell"/>
</dbReference>
<evidence type="ECO:0000256" key="7">
    <source>
        <dbReference type="ARBA" id="ARBA00022676"/>
    </source>
</evidence>
<evidence type="ECO:0000256" key="12">
    <source>
        <dbReference type="ARBA" id="ARBA00023136"/>
    </source>
</evidence>
<feature type="transmembrane region" description="Helical" evidence="17">
    <location>
        <begin position="12"/>
        <end position="33"/>
    </location>
</feature>
<evidence type="ECO:0000313" key="20">
    <source>
        <dbReference type="EMBL" id="OGK16066.1"/>
    </source>
</evidence>
<dbReference type="Pfam" id="PF00912">
    <property type="entry name" value="Transgly"/>
    <property type="match status" value="1"/>
</dbReference>
<name>A0A1F7GB23_9BACT</name>
<dbReference type="SUPFAM" id="SSF53955">
    <property type="entry name" value="Lysozyme-like"/>
    <property type="match status" value="1"/>
</dbReference>
<dbReference type="PANTHER" id="PTHR32282">
    <property type="entry name" value="BINDING PROTEIN TRANSPEPTIDASE, PUTATIVE-RELATED"/>
    <property type="match status" value="1"/>
</dbReference>
<dbReference type="GO" id="GO:0071555">
    <property type="term" value="P:cell wall organization"/>
    <property type="evidence" value="ECO:0007669"/>
    <property type="project" value="UniProtKB-KW"/>
</dbReference>
<gene>
    <name evidence="20" type="ORF">A2774_01695</name>
</gene>
<comment type="similarity">
    <text evidence="3">In the N-terminal section; belongs to the glycosyltransferase 51 family.</text>
</comment>
<organism evidence="20 21">
    <name type="scientific">Candidatus Roizmanbacteria bacterium RIFCSPHIGHO2_01_FULL_39_12c</name>
    <dbReference type="NCBI Taxonomy" id="1802031"/>
    <lineage>
        <taxon>Bacteria</taxon>
        <taxon>Candidatus Roizmaniibacteriota</taxon>
    </lineage>
</organism>
<dbReference type="GO" id="GO:0008955">
    <property type="term" value="F:peptidoglycan glycosyltransferase activity"/>
    <property type="evidence" value="ECO:0007669"/>
    <property type="project" value="UniProtKB-EC"/>
</dbReference>
<dbReference type="AlphaFoldDB" id="A0A1F7GB23"/>
<evidence type="ECO:0000256" key="13">
    <source>
        <dbReference type="ARBA" id="ARBA00023268"/>
    </source>
</evidence>
<dbReference type="GO" id="GO:0006508">
    <property type="term" value="P:proteolysis"/>
    <property type="evidence" value="ECO:0007669"/>
    <property type="project" value="UniProtKB-KW"/>
</dbReference>
<keyword evidence="13" id="KW-0511">Multifunctional enzyme</keyword>
<keyword evidence="17" id="KW-0812">Transmembrane</keyword>
<keyword evidence="7" id="KW-0328">Glycosyltransferase</keyword>
<dbReference type="Proteomes" id="UP000177208">
    <property type="component" value="Unassembled WGS sequence"/>
</dbReference>
<evidence type="ECO:0000256" key="3">
    <source>
        <dbReference type="ARBA" id="ARBA00007739"/>
    </source>
</evidence>
<evidence type="ECO:0000256" key="10">
    <source>
        <dbReference type="ARBA" id="ARBA00022960"/>
    </source>
</evidence>
<dbReference type="InterPro" id="IPR023346">
    <property type="entry name" value="Lysozyme-like_dom_sf"/>
</dbReference>
<keyword evidence="5" id="KW-0121">Carboxypeptidase</keyword>
<keyword evidence="6" id="KW-0645">Protease</keyword>
<dbReference type="PANTHER" id="PTHR32282:SF11">
    <property type="entry name" value="PENICILLIN-BINDING PROTEIN 1B"/>
    <property type="match status" value="1"/>
</dbReference>
<feature type="transmembrane region" description="Helical" evidence="17">
    <location>
        <begin position="39"/>
        <end position="56"/>
    </location>
</feature>
<evidence type="ECO:0000259" key="19">
    <source>
        <dbReference type="Pfam" id="PF00912"/>
    </source>
</evidence>
<dbReference type="InterPro" id="IPR001264">
    <property type="entry name" value="Glyco_trans_51"/>
</dbReference>
<feature type="domain" description="Glycosyl transferase family 51" evidence="19">
    <location>
        <begin position="143"/>
        <end position="318"/>
    </location>
</feature>
<dbReference type="Pfam" id="PF00905">
    <property type="entry name" value="Transpeptidase"/>
    <property type="match status" value="1"/>
</dbReference>
<evidence type="ECO:0000256" key="4">
    <source>
        <dbReference type="ARBA" id="ARBA00022475"/>
    </source>
</evidence>
<keyword evidence="4" id="KW-1003">Cell membrane</keyword>
<dbReference type="FunFam" id="1.10.3810.10:FF:000001">
    <property type="entry name" value="Penicillin-binding protein 1A"/>
    <property type="match status" value="1"/>
</dbReference>
<dbReference type="Gene3D" id="3.40.710.10">
    <property type="entry name" value="DD-peptidase/beta-lactamase superfamily"/>
    <property type="match status" value="1"/>
</dbReference>
<evidence type="ECO:0000313" key="21">
    <source>
        <dbReference type="Proteomes" id="UP000177208"/>
    </source>
</evidence>
<dbReference type="Gene3D" id="1.10.3810.10">
    <property type="entry name" value="Biosynthetic peptidoglycan transglycosylase-like"/>
    <property type="match status" value="1"/>
</dbReference>
<dbReference type="EMBL" id="MFZG01000027">
    <property type="protein sequence ID" value="OGK16066.1"/>
    <property type="molecule type" value="Genomic_DNA"/>
</dbReference>
<dbReference type="SUPFAM" id="SSF56601">
    <property type="entry name" value="beta-lactamase/transpeptidase-like"/>
    <property type="match status" value="1"/>
</dbReference>
<evidence type="ECO:0000256" key="6">
    <source>
        <dbReference type="ARBA" id="ARBA00022670"/>
    </source>
</evidence>
<accession>A0A1F7GB23</accession>
<comment type="similarity">
    <text evidence="2">In the C-terminal section; belongs to the transpeptidase family.</text>
</comment>